<reference evidence="2 3" key="1">
    <citation type="submission" date="2019-04" db="EMBL/GenBank/DDBJ databases">
        <title>Salinimonas iocasae sp. nov., a halophilic bacterium isolated from the outer tube casing of tubeworms in Okinawa Trough.</title>
        <authorList>
            <person name="Zhang H."/>
            <person name="Wang H."/>
            <person name="Li C."/>
        </authorList>
    </citation>
    <scope>NUCLEOTIDE SEQUENCE [LARGE SCALE GENOMIC DNA]</scope>
    <source>
        <strain evidence="2 3">KX18D6</strain>
    </source>
</reference>
<keyword evidence="3" id="KW-1185">Reference proteome</keyword>
<proteinExistence type="predicted"/>
<protein>
    <recommendedName>
        <fullName evidence="1">TnsA endonuclease N-terminal domain-containing protein</fullName>
    </recommendedName>
</protein>
<evidence type="ECO:0000313" key="2">
    <source>
        <dbReference type="EMBL" id="QCZ92826.1"/>
    </source>
</evidence>
<dbReference type="Pfam" id="PF08722">
    <property type="entry name" value="Tn7_TnsA-like_N"/>
    <property type="match status" value="1"/>
</dbReference>
<feature type="domain" description="TnsA endonuclease N-terminal" evidence="1">
    <location>
        <begin position="85"/>
        <end position="174"/>
    </location>
</feature>
<organism evidence="2 3">
    <name type="scientific">Salinimonas iocasae</name>
    <dbReference type="NCBI Taxonomy" id="2572577"/>
    <lineage>
        <taxon>Bacteria</taxon>
        <taxon>Pseudomonadati</taxon>
        <taxon>Pseudomonadota</taxon>
        <taxon>Gammaproteobacteria</taxon>
        <taxon>Alteromonadales</taxon>
        <taxon>Alteromonadaceae</taxon>
        <taxon>Alteromonas/Salinimonas group</taxon>
        <taxon>Salinimonas</taxon>
    </lineage>
</organism>
<name>A0A5B7YC68_9ALTE</name>
<dbReference type="CDD" id="cd22362">
    <property type="entry name" value="TnsA_endonuclease-like"/>
    <property type="match status" value="1"/>
</dbReference>
<dbReference type="RefSeq" id="WP_139755575.1">
    <property type="nucleotide sequence ID" value="NZ_CP039852.1"/>
</dbReference>
<dbReference type="Proteomes" id="UP000304912">
    <property type="component" value="Chromosome"/>
</dbReference>
<dbReference type="InterPro" id="IPR011335">
    <property type="entry name" value="Restrct_endonuc-II-like"/>
</dbReference>
<dbReference type="AlphaFoldDB" id="A0A5B7YC68"/>
<evidence type="ECO:0000259" key="1">
    <source>
        <dbReference type="Pfam" id="PF08722"/>
    </source>
</evidence>
<evidence type="ECO:0000313" key="3">
    <source>
        <dbReference type="Proteomes" id="UP000304912"/>
    </source>
</evidence>
<dbReference type="OrthoDB" id="5291587at2"/>
<dbReference type="Gene3D" id="3.40.1350.10">
    <property type="match status" value="1"/>
</dbReference>
<sequence length="274" mass="32323">MQDKLKQRKMRPEARKRILLSRSEWKRYRKWRKDIELGPYRPFFETHQLHSTGRKHKFFCPKQQRIVHLMSDAEYKVYKDMIWRPDVVSIDEQYALDIKETWKICQELKIHHPYEYQRDIHHIMSTDLVVTLNRGGALVKRAHPVKFEIYSHAKSRTNNKLKVEMAFWEARNIPCDPISAVSVDKNWIKHLDFLSMHYDPSLSSNELTQFSGLFAKCWAKAPKLPLRAILTQIAQLIGVHQFTAEKVFKNATLAGLIPLKAPVPLMYHKPVLLA</sequence>
<accession>A0A5B7YC68</accession>
<dbReference type="SUPFAM" id="SSF52980">
    <property type="entry name" value="Restriction endonuclease-like"/>
    <property type="match status" value="1"/>
</dbReference>
<gene>
    <name evidence="2" type="ORF">FBQ74_04720</name>
</gene>
<dbReference type="InterPro" id="IPR011856">
    <property type="entry name" value="tRNA_endonuc-like_dom_sf"/>
</dbReference>
<dbReference type="KEGG" id="salk:FBQ74_04720"/>
<dbReference type="InterPro" id="IPR014833">
    <property type="entry name" value="TnsA_N"/>
</dbReference>
<dbReference type="EMBL" id="CP039852">
    <property type="protein sequence ID" value="QCZ92826.1"/>
    <property type="molecule type" value="Genomic_DNA"/>
</dbReference>
<dbReference type="GO" id="GO:0003676">
    <property type="term" value="F:nucleic acid binding"/>
    <property type="evidence" value="ECO:0007669"/>
    <property type="project" value="InterPro"/>
</dbReference>